<dbReference type="AlphaFoldDB" id="A8M705"/>
<reference evidence="1" key="1">
    <citation type="submission" date="2007-10" db="EMBL/GenBank/DDBJ databases">
        <title>Complete sequence of Salinispora arenicola CNS-205.</title>
        <authorList>
            <consortium name="US DOE Joint Genome Institute"/>
            <person name="Copeland A."/>
            <person name="Lucas S."/>
            <person name="Lapidus A."/>
            <person name="Barry K."/>
            <person name="Glavina del Rio T."/>
            <person name="Dalin E."/>
            <person name="Tice H."/>
            <person name="Pitluck S."/>
            <person name="Foster B."/>
            <person name="Schmutz J."/>
            <person name="Larimer F."/>
            <person name="Land M."/>
            <person name="Hauser L."/>
            <person name="Kyrpides N."/>
            <person name="Ivanova N."/>
            <person name="Jensen P.R."/>
            <person name="Moore B.S."/>
            <person name="Penn K."/>
            <person name="Jenkins C."/>
            <person name="Udwary D."/>
            <person name="Xiang L."/>
            <person name="Gontang E."/>
            <person name="Richardson P."/>
        </authorList>
    </citation>
    <scope>NUCLEOTIDE SEQUENCE [LARGE SCALE GENOMIC DNA]</scope>
    <source>
        <strain evidence="1">CNS-205</strain>
    </source>
</reference>
<evidence type="ECO:0000313" key="1">
    <source>
        <dbReference type="EMBL" id="ABV97187.1"/>
    </source>
</evidence>
<proteinExistence type="predicted"/>
<dbReference type="HOGENOM" id="CLU_1915614_0_0_11"/>
<protein>
    <submittedName>
        <fullName evidence="1">Uncharacterized protein</fullName>
    </submittedName>
</protein>
<accession>A8M705</accession>
<sequence length="132" mass="15767">MFEIDNIDELYALQKGLMEIRFNATDVDWAVKGSPFLSRVHERLVETIIAHHEEIGESRKAQGWRDWRRFEARAMERPAVREYLAEMWDELPTPEVKREAVVDQMRPFVFSDENVTEMIAEIETEWRKRSAR</sequence>
<dbReference type="OrthoDB" id="5196584at2"/>
<dbReference type="KEGG" id="saq:Sare_1283"/>
<dbReference type="EMBL" id="CP000850">
    <property type="protein sequence ID" value="ABV97187.1"/>
    <property type="molecule type" value="Genomic_DNA"/>
</dbReference>
<organism evidence="1">
    <name type="scientific">Salinispora arenicola (strain CNS-205)</name>
    <dbReference type="NCBI Taxonomy" id="391037"/>
    <lineage>
        <taxon>Bacteria</taxon>
        <taxon>Bacillati</taxon>
        <taxon>Actinomycetota</taxon>
        <taxon>Actinomycetes</taxon>
        <taxon>Micromonosporales</taxon>
        <taxon>Micromonosporaceae</taxon>
        <taxon>Salinispora</taxon>
    </lineage>
</organism>
<gene>
    <name evidence="1" type="ordered locus">Sare_1283</name>
</gene>
<name>A8M705_SALAI</name>